<dbReference type="GO" id="GO:0043139">
    <property type="term" value="F:5'-3' DNA helicase activity"/>
    <property type="evidence" value="ECO:0007669"/>
    <property type="project" value="TreeGrafter"/>
</dbReference>
<evidence type="ECO:0000313" key="9">
    <source>
        <dbReference type="Proteomes" id="UP001139028"/>
    </source>
</evidence>
<dbReference type="InterPro" id="IPR003593">
    <property type="entry name" value="AAA+_ATPase"/>
</dbReference>
<dbReference type="CDD" id="cd17934">
    <property type="entry name" value="DEXXQc_Upf1-like"/>
    <property type="match status" value="1"/>
</dbReference>
<dbReference type="SUPFAM" id="SSF52540">
    <property type="entry name" value="P-loop containing nucleoside triphosphate hydrolases"/>
    <property type="match status" value="1"/>
</dbReference>
<dbReference type="SMART" id="SM00382">
    <property type="entry name" value="AAA"/>
    <property type="match status" value="1"/>
</dbReference>
<gene>
    <name evidence="8" type="ORF">MO867_20880</name>
</gene>
<dbReference type="RefSeq" id="WP_252472710.1">
    <property type="nucleotide sequence ID" value="NZ_JALBWM010000195.1"/>
</dbReference>
<dbReference type="Pfam" id="PF13087">
    <property type="entry name" value="AAA_12"/>
    <property type="match status" value="1"/>
</dbReference>
<dbReference type="SUPFAM" id="SSF56112">
    <property type="entry name" value="Protein kinase-like (PK-like)"/>
    <property type="match status" value="2"/>
</dbReference>
<comment type="caution">
    <text evidence="8">The sequence shown here is derived from an EMBL/GenBank/DDBJ whole genome shotgun (WGS) entry which is preliminary data.</text>
</comment>
<dbReference type="GO" id="GO:0005524">
    <property type="term" value="F:ATP binding"/>
    <property type="evidence" value="ECO:0007669"/>
    <property type="project" value="UniProtKB-KW"/>
</dbReference>
<keyword evidence="4" id="KW-0347">Helicase</keyword>
<evidence type="ECO:0000256" key="4">
    <source>
        <dbReference type="ARBA" id="ARBA00022806"/>
    </source>
</evidence>
<name>A0A9X2EVP5_9GAMM</name>
<dbReference type="Gene3D" id="1.10.510.10">
    <property type="entry name" value="Transferase(Phosphotransferase) domain 1"/>
    <property type="match status" value="2"/>
</dbReference>
<dbReference type="InterPro" id="IPR041679">
    <property type="entry name" value="DNA2/NAM7-like_C"/>
</dbReference>
<dbReference type="PANTHER" id="PTHR43788">
    <property type="entry name" value="DNA2/NAM7 HELICASE FAMILY MEMBER"/>
    <property type="match status" value="1"/>
</dbReference>
<keyword evidence="9" id="KW-1185">Reference proteome</keyword>
<evidence type="ECO:0000256" key="3">
    <source>
        <dbReference type="ARBA" id="ARBA00022801"/>
    </source>
</evidence>
<dbReference type="InterPro" id="IPR011009">
    <property type="entry name" value="Kinase-like_dom_sf"/>
</dbReference>
<evidence type="ECO:0000256" key="2">
    <source>
        <dbReference type="ARBA" id="ARBA00022741"/>
    </source>
</evidence>
<dbReference type="AlphaFoldDB" id="A0A9X2EVP5"/>
<keyword evidence="5" id="KW-0067">ATP-binding</keyword>
<reference evidence="8" key="1">
    <citation type="journal article" date="2022" name="Arch. Microbiol.">
        <title>Microbulbifer okhotskensis sp. nov., isolated from a deep bottom sediment of the Okhotsk Sea.</title>
        <authorList>
            <person name="Romanenko L."/>
            <person name="Kurilenko V."/>
            <person name="Otstavnykh N."/>
            <person name="Velansky P."/>
            <person name="Isaeva M."/>
            <person name="Mikhailov V."/>
        </authorList>
    </citation>
    <scope>NUCLEOTIDE SEQUENCE</scope>
    <source>
        <strain evidence="8">OS29</strain>
    </source>
</reference>
<dbReference type="EMBL" id="JALBWM010000195">
    <property type="protein sequence ID" value="MCO1336786.1"/>
    <property type="molecule type" value="Genomic_DNA"/>
</dbReference>
<feature type="domain" description="Protein kinase" evidence="7">
    <location>
        <begin position="1"/>
        <end position="161"/>
    </location>
</feature>
<accession>A0A9X2EVP5</accession>
<dbReference type="PROSITE" id="PS50011">
    <property type="entry name" value="PROTEIN_KINASE_DOM"/>
    <property type="match status" value="1"/>
</dbReference>
<dbReference type="GO" id="GO:0004672">
    <property type="term" value="F:protein kinase activity"/>
    <property type="evidence" value="ECO:0007669"/>
    <property type="project" value="InterPro"/>
</dbReference>
<comment type="similarity">
    <text evidence="1">Belongs to the DNA2/NAM7 helicase family.</text>
</comment>
<evidence type="ECO:0000256" key="1">
    <source>
        <dbReference type="ARBA" id="ARBA00007913"/>
    </source>
</evidence>
<evidence type="ECO:0000259" key="7">
    <source>
        <dbReference type="PROSITE" id="PS50011"/>
    </source>
</evidence>
<evidence type="ECO:0000313" key="8">
    <source>
        <dbReference type="EMBL" id="MCO1336786.1"/>
    </source>
</evidence>
<organism evidence="8 9">
    <name type="scientific">Microbulbifer okhotskensis</name>
    <dbReference type="NCBI Taxonomy" id="2926617"/>
    <lineage>
        <taxon>Bacteria</taxon>
        <taxon>Pseudomonadati</taxon>
        <taxon>Pseudomonadota</taxon>
        <taxon>Gammaproteobacteria</taxon>
        <taxon>Cellvibrionales</taxon>
        <taxon>Microbulbiferaceae</taxon>
        <taxon>Microbulbifer</taxon>
    </lineage>
</organism>
<evidence type="ECO:0000256" key="6">
    <source>
        <dbReference type="SAM" id="MobiDB-lite"/>
    </source>
</evidence>
<dbReference type="Pfam" id="PF13086">
    <property type="entry name" value="AAA_11"/>
    <property type="match status" value="1"/>
</dbReference>
<dbReference type="PANTHER" id="PTHR43788:SF8">
    <property type="entry name" value="DNA-BINDING PROTEIN SMUBP-2"/>
    <property type="match status" value="1"/>
</dbReference>
<dbReference type="Proteomes" id="UP001139028">
    <property type="component" value="Unassembled WGS sequence"/>
</dbReference>
<keyword evidence="3" id="KW-0378">Hydrolase</keyword>
<dbReference type="GO" id="GO:0016787">
    <property type="term" value="F:hydrolase activity"/>
    <property type="evidence" value="ECO:0007669"/>
    <property type="project" value="UniProtKB-KW"/>
</dbReference>
<feature type="region of interest" description="Disordered" evidence="6">
    <location>
        <begin position="66"/>
        <end position="87"/>
    </location>
</feature>
<protein>
    <submittedName>
        <fullName evidence="8">AAA domain-containing protein</fullName>
    </submittedName>
</protein>
<dbReference type="Gene3D" id="3.40.50.300">
    <property type="entry name" value="P-loop containing nucleotide triphosphate hydrolases"/>
    <property type="match status" value="2"/>
</dbReference>
<evidence type="ECO:0000256" key="5">
    <source>
        <dbReference type="ARBA" id="ARBA00022840"/>
    </source>
</evidence>
<proteinExistence type="inferred from homology"/>
<dbReference type="InterPro" id="IPR041677">
    <property type="entry name" value="DNA2/NAM7_AAA_11"/>
</dbReference>
<sequence>MADHADKLNYEQRLSLVKVLLHHFSSLHGINIAHRDIGDHSLWLSPGNKIALSSFMSSYHQPAGTVGPRRKAISTGVISPPEDRSESLDHRATEYHRDVYALGVLCFLLLSGKRLSIKSVEAALKGIAENAEWYGDVLRKAVSDIPSERFNNADAMQAALIGAQPAQEAIELFDDSLLDKYRKKINLYKVYCEDEEISSDELKEIYRSNDQLVKIWNNVNAGNDQAGVYQCMNFFEQIEKIGEVSPDYLSTIRDYGITHKSELFLVQDYIDGESWDDWSKKVHPIETCLAAIQALIRNIEHLEGIGLSHGDLHPGNLLVQEDGDDLRVALIDLPDFTGSSETARNHRYSPEYIESATTSERDNFAVMRISAELLDLDWDNLQAQTEYSVVAESLKEETTDNNGFLSLDRFKAALVEQFDPVDDSISKVSVSLNRRDFEEAVTIFPDNGELYVYIEKSRQKDNSVKVSFYGVNAFLDVFFNTEAVLIENALVPRAIDGVPVWVKSESQLVLNLSIEILTGYNDLSALDKHLLEQETFLPDCKNIANPIEDDKDIHEIKNLMEQVASPAPQDVDASTDNFISSDLDSIPRSIDEKLTTRNIWKAIIEAETEALPSIEVGDDPQPDLKRNELIIPYDSDSEILDSFNRDDEVSVIKKVGDREFNLGKIILEKSTSSEVRLPLTNKKGPELGDILYLRTKKDRASYTRRKKAMERVLNQSSVVPDLVSYFDPLQDMKPVHFHDGPTDDQLSRYDREDKDKKISLNEAQRSAFRMLFSKGPLSLLQGPPGTGKTEFIAAFVHYLLEQDHANHILLVSQSHEAVNTAVDRIRSHCDRLETPIDIVRFSNRESSVSDGLKDVYSRNIIESTRQSFIAELKERILHLQPALRLDSDYLEALLGVEFGIKKKIKNLIRLQSDAKDGEDESYIKSVTQTIASLESQLKNELTEQYDILSFDLSNAAEKIDEKINQLYGIGPHEYRRVKALIQIIDDYKERLATNPGSYEEFLARSRTLVCGTCVGMGLGHLGINTVQYDWVIIDEAARSISSELAIAMQSAKRVLLVGDHKQLPPLYQDEHKNVILRNLGVPKVEPALSHVFMSDFEKAFESSYGQQVGSSLLTQYRMAEPIGDLVSHTFYDKRLETGERNIPEFYRNGPEALRSTVTWLDTSSRGKKSYDRQDGTSLINPEEVDQIIHILKDNTSDSFMQL</sequence>
<keyword evidence="2" id="KW-0547">Nucleotide-binding</keyword>
<dbReference type="InterPro" id="IPR000719">
    <property type="entry name" value="Prot_kinase_dom"/>
</dbReference>
<dbReference type="InterPro" id="IPR050534">
    <property type="entry name" value="Coronavir_polyprotein_1ab"/>
</dbReference>
<dbReference type="InterPro" id="IPR027417">
    <property type="entry name" value="P-loop_NTPase"/>
</dbReference>